<feature type="compositionally biased region" description="Basic and acidic residues" evidence="1">
    <location>
        <begin position="464"/>
        <end position="487"/>
    </location>
</feature>
<proteinExistence type="predicted"/>
<feature type="compositionally biased region" description="Basic and acidic residues" evidence="1">
    <location>
        <begin position="198"/>
        <end position="389"/>
    </location>
</feature>
<feature type="compositionally biased region" description="Basic and acidic residues" evidence="1">
    <location>
        <begin position="13"/>
        <end position="62"/>
    </location>
</feature>
<accession>A0A6P8DBL4</accession>
<keyword evidence="2" id="KW-1185">Reference proteome</keyword>
<feature type="region of interest" description="Disordered" evidence="1">
    <location>
        <begin position="767"/>
        <end position="826"/>
    </location>
</feature>
<feature type="compositionally biased region" description="Basic and acidic residues" evidence="1">
    <location>
        <begin position="579"/>
        <end position="592"/>
    </location>
</feature>
<dbReference type="PANTHER" id="PTHR34837">
    <property type="entry name" value="OS05G0595500 PROTEIN"/>
    <property type="match status" value="1"/>
</dbReference>
<sequence>MPRSSRHKSSKHSSRDARDFSDSDDESGSRDRRGGGEDGGARVSKDSGFSEKRRVESRDSKDVYGSGNGESVEDHGSSKRRKEKLSDGVSDRWNGGDDEGSNRAKSSSESKSRRRDDEGDDSRRSGKSERHRESSRKEGRESERKEREGKAEKMDEKQEIATDSRAAAISETENISERRTRKRRESFDDGGKYQYDIEDNKDRHAYSGDDATRGGKQKDEKLRDERHRDKYRDEVDKDSKNRYEKQKDDYTAKDRNGSRSSEKYLRDEKDNAETRSKKSKPHDTDRDVEPSRDRDRNRDRERDRDRDRDSDRDRERDHDHDPDWDRDRDGDRDRDREWVQDRERDRASVREKERERDWEHGKERDRDQERDRDHDRDRDRDYDDRSIRYKDHRGKKRSPDDRDDYYDKLRESKVRTSNMEKRSLSSTRGEADDRGRSQPRQVHLENFPASSRSRTSPASSSHGGIDECRHDKEEDPKYRDSSKEMRSRAISPRESAGFSGPADRGSKYSPFDKHNKLEDGHFGEFSAERSSGSKASPRGLTERSPSSTSLDRSRHTSRQGVRRNLDSEETGRRSGGSIDGRDYPVAEGRLSREMSMGRPAVDESSQADSSFNSKSGPGNSCLIPPQPPRRSNDANLGRGHGNNWRGVSNWSSPLSNGFIPFQHGPPHGNFPAMMPHFPAPPLFSVRPPMDINQSGLPYHLADADRFPGHLRPIGWQNMIDASGHPRFHGWEGTGGLMREDPHLFQGPDWEQNRHLMNIRGWETNSDLWKGQNGDLSADLPSASKKEEHPVQLPADDIDPKGHGFTGGDSHHPKKVQSRISGAEQEVPSLEREIVKSLAPKTEIDVGTDSSKSTEVDTFAQLSCAYLSKLDLSAELADPELYKRCLTLLGGEQASTGDDNPGVHTNFEGHGKVIKVISDGSLRVSVFPAIDDSVFQKAINHYRKQRLEPWSSVPLVNLGSLGKDSSINGEKVDEQDHVMSGQKKDEVSQDVDGEVPDLPIMADEMKVETLIASSPAERKTEECPMICSDKECLVIPGDREEVPPSTDAHFQNESEGPVDGAVQLVGDDEVLIDARADSGNTAVSPPLVVDDGSCDEGLQEAVMPNESKMANLSRIHQSPESTH</sequence>
<feature type="region of interest" description="Disordered" evidence="1">
    <location>
        <begin position="1102"/>
        <end position="1122"/>
    </location>
</feature>
<feature type="compositionally biased region" description="Basic and acidic residues" evidence="1">
    <location>
        <begin position="397"/>
        <end position="436"/>
    </location>
</feature>
<feature type="compositionally biased region" description="Polar residues" evidence="1">
    <location>
        <begin position="603"/>
        <end position="618"/>
    </location>
</feature>
<reference evidence="3" key="2">
    <citation type="submission" date="2025-08" db="UniProtKB">
        <authorList>
            <consortium name="RefSeq"/>
        </authorList>
    </citation>
    <scope>IDENTIFICATION</scope>
    <source>
        <tissue evidence="3">Leaf</tissue>
    </source>
</reference>
<dbReference type="OrthoDB" id="1938945at2759"/>
<feature type="region of interest" description="Disordered" evidence="1">
    <location>
        <begin position="1"/>
        <end position="640"/>
    </location>
</feature>
<protein>
    <submittedName>
        <fullName evidence="3">Zinc finger CCCH domain-containing protein 13</fullName>
    </submittedName>
</protein>
<dbReference type="GeneID" id="116204028"/>
<feature type="compositionally biased region" description="Basic and acidic residues" evidence="1">
    <location>
        <begin position="504"/>
        <end position="522"/>
    </location>
</feature>
<feature type="compositionally biased region" description="Basic and acidic residues" evidence="1">
    <location>
        <begin position="563"/>
        <end position="572"/>
    </location>
</feature>
<organism evidence="2 3">
    <name type="scientific">Punica granatum</name>
    <name type="common">Pomegranate</name>
    <dbReference type="NCBI Taxonomy" id="22663"/>
    <lineage>
        <taxon>Eukaryota</taxon>
        <taxon>Viridiplantae</taxon>
        <taxon>Streptophyta</taxon>
        <taxon>Embryophyta</taxon>
        <taxon>Tracheophyta</taxon>
        <taxon>Spermatophyta</taxon>
        <taxon>Magnoliopsida</taxon>
        <taxon>eudicotyledons</taxon>
        <taxon>Gunneridae</taxon>
        <taxon>Pentapetalae</taxon>
        <taxon>rosids</taxon>
        <taxon>malvids</taxon>
        <taxon>Myrtales</taxon>
        <taxon>Lythraceae</taxon>
        <taxon>Punica</taxon>
    </lineage>
</organism>
<feature type="compositionally biased region" description="Basic residues" evidence="1">
    <location>
        <begin position="1"/>
        <end position="12"/>
    </location>
</feature>
<gene>
    <name evidence="3" type="primary">LOC116204028</name>
</gene>
<name>A0A6P8DBL4_PUNGR</name>
<evidence type="ECO:0000256" key="1">
    <source>
        <dbReference type="SAM" id="MobiDB-lite"/>
    </source>
</evidence>
<dbReference type="PANTHER" id="PTHR34837:SF1">
    <property type="entry name" value="LOW PROTEIN: ZINC FINGER CCCH DOMAIN PROTEIN"/>
    <property type="match status" value="1"/>
</dbReference>
<feature type="compositionally biased region" description="Basic and acidic residues" evidence="1">
    <location>
        <begin position="100"/>
        <end position="162"/>
    </location>
</feature>
<dbReference type="Proteomes" id="UP000515151">
    <property type="component" value="Chromosome 4"/>
</dbReference>
<feature type="compositionally biased region" description="Low complexity" evidence="1">
    <location>
        <begin position="448"/>
        <end position="461"/>
    </location>
</feature>
<feature type="compositionally biased region" description="Polar residues" evidence="1">
    <location>
        <begin position="1107"/>
        <end position="1122"/>
    </location>
</feature>
<evidence type="ECO:0000313" key="3">
    <source>
        <dbReference type="RefSeq" id="XP_031391919.1"/>
    </source>
</evidence>
<dbReference type="RefSeq" id="XP_031391919.1">
    <property type="nucleotide sequence ID" value="XM_031536059.1"/>
</dbReference>
<evidence type="ECO:0000313" key="2">
    <source>
        <dbReference type="Proteomes" id="UP000515151"/>
    </source>
</evidence>
<reference evidence="2" key="1">
    <citation type="journal article" date="2020" name="Plant Biotechnol. J.">
        <title>The pomegranate (Punica granatum L.) draft genome dissects genetic divergence between soft- and hard-seeded cultivars.</title>
        <authorList>
            <person name="Luo X."/>
            <person name="Li H."/>
            <person name="Wu Z."/>
            <person name="Yao W."/>
            <person name="Zhao P."/>
            <person name="Cao D."/>
            <person name="Yu H."/>
            <person name="Li K."/>
            <person name="Poudel K."/>
            <person name="Zhao D."/>
            <person name="Zhang F."/>
            <person name="Xia X."/>
            <person name="Chen L."/>
            <person name="Wang Q."/>
            <person name="Jing D."/>
            <person name="Cao S."/>
        </authorList>
    </citation>
    <scope>NUCLEOTIDE SEQUENCE [LARGE SCALE GENOMIC DNA]</scope>
    <source>
        <strain evidence="2">cv. Tunisia</strain>
    </source>
</reference>
<dbReference type="AlphaFoldDB" id="A0A6P8DBL4"/>